<accession>A0ABX8DIQ7</accession>
<sequence>MKWFIGMSLFVAVFTVRANSDVPNYTKLRQDEDWSAWCNAGHPGFEYKCLRPWQDSLLSLGGEIRARYENTADPTWGDDPQDKHGVVMQRYVLFADFKPVRNLRLFGQINSALESGRADGPSPVDENKLSVQQGFLQWQTSPKSRLTVGRQELNFGSGRLVDVREGPNVRRRFDAIQWQLAIAHWRIDVVAARPWVLHSGAFDDHLDQQQALWGIYSVGKDLGFGLDENNLDLYYLGYRNEQAVFMQGKDDELRHSVGARFWGNDGAWHWDWEFIYQFGHFGAGDIRAWSIASNTRRDLPYSNSPAIGISTNIASGDKDPTSAQLGAFNAIFPRGNYFSELALLGPRNFFNLHPYVSFSPSSALALTFEVDFYWRLSSNDGVYGPAGQLLRAAQNTNGHYVATEASVNATWSLTRNIEITAIYGHSFPGPVIRDSAPSKGTDFWN</sequence>
<name>A0ABX8DIQ7_9GAMM</name>
<dbReference type="RefSeq" id="WP_213683155.1">
    <property type="nucleotide sequence ID" value="NZ_CP074572.1"/>
</dbReference>
<protein>
    <submittedName>
        <fullName evidence="2">Alginate export family protein</fullName>
    </submittedName>
</protein>
<evidence type="ECO:0000313" key="3">
    <source>
        <dbReference type="Proteomes" id="UP000676428"/>
    </source>
</evidence>
<reference evidence="2 3" key="1">
    <citation type="journal article" date="2012" name="Int. J. Syst. Evol. Microbiol.">
        <title>Shewanella dokdonensis sp. nov., isolated from seawater.</title>
        <authorList>
            <person name="Sung H.R."/>
            <person name="Yoon J.H."/>
            <person name="Ghim S.Y."/>
        </authorList>
    </citation>
    <scope>NUCLEOTIDE SEQUENCE [LARGE SCALE GENOMIC DNA]</scope>
    <source>
        <strain evidence="2 3">DSM 23626</strain>
    </source>
</reference>
<feature type="domain" description="Alginate export" evidence="1">
    <location>
        <begin position="58"/>
        <end position="443"/>
    </location>
</feature>
<proteinExistence type="predicted"/>
<dbReference type="EMBL" id="CP074572">
    <property type="protein sequence ID" value="QVK24570.1"/>
    <property type="molecule type" value="Genomic_DNA"/>
</dbReference>
<dbReference type="Proteomes" id="UP000676428">
    <property type="component" value="Chromosome"/>
</dbReference>
<evidence type="ECO:0000313" key="2">
    <source>
        <dbReference type="EMBL" id="QVK24570.1"/>
    </source>
</evidence>
<dbReference type="InterPro" id="IPR025388">
    <property type="entry name" value="Alginate_export_dom"/>
</dbReference>
<organism evidence="2 3">
    <name type="scientific">Shewanella dokdonensis</name>
    <dbReference type="NCBI Taxonomy" id="712036"/>
    <lineage>
        <taxon>Bacteria</taxon>
        <taxon>Pseudomonadati</taxon>
        <taxon>Pseudomonadota</taxon>
        <taxon>Gammaproteobacteria</taxon>
        <taxon>Alteromonadales</taxon>
        <taxon>Shewanellaceae</taxon>
        <taxon>Shewanella</taxon>
    </lineage>
</organism>
<evidence type="ECO:0000259" key="1">
    <source>
        <dbReference type="Pfam" id="PF13372"/>
    </source>
</evidence>
<keyword evidence="3" id="KW-1185">Reference proteome</keyword>
<gene>
    <name evidence="2" type="ORF">KHX94_09120</name>
</gene>
<dbReference type="Pfam" id="PF13372">
    <property type="entry name" value="Alginate_exp"/>
    <property type="match status" value="1"/>
</dbReference>